<dbReference type="PANTHER" id="PTHR43283:SF11">
    <property type="entry name" value="BETA-LACTAMASE-RELATED DOMAIN-CONTAINING PROTEIN"/>
    <property type="match status" value="1"/>
</dbReference>
<keyword evidence="1" id="KW-0378">Hydrolase</keyword>
<protein>
    <submittedName>
        <fullName evidence="3">Penicillin-binding protein 4</fullName>
    </submittedName>
</protein>
<name>A0A517ZTQ0_9PLAN</name>
<feature type="domain" description="Beta-lactamase-related" evidence="2">
    <location>
        <begin position="29"/>
        <end position="369"/>
    </location>
</feature>
<dbReference type="EMBL" id="CP036276">
    <property type="protein sequence ID" value="QDU45823.1"/>
    <property type="molecule type" value="Genomic_DNA"/>
</dbReference>
<dbReference type="SUPFAM" id="SSF56601">
    <property type="entry name" value="beta-lactamase/transpeptidase-like"/>
    <property type="match status" value="1"/>
</dbReference>
<evidence type="ECO:0000313" key="3">
    <source>
        <dbReference type="EMBL" id="QDU45823.1"/>
    </source>
</evidence>
<evidence type="ECO:0000259" key="2">
    <source>
        <dbReference type="Pfam" id="PF00144"/>
    </source>
</evidence>
<dbReference type="RefSeq" id="WP_145378365.1">
    <property type="nucleotide sequence ID" value="NZ_CP036276.1"/>
</dbReference>
<reference evidence="3 4" key="1">
    <citation type="submission" date="2019-02" db="EMBL/GenBank/DDBJ databases">
        <title>Deep-cultivation of Planctomycetes and their phenomic and genomic characterization uncovers novel biology.</title>
        <authorList>
            <person name="Wiegand S."/>
            <person name="Jogler M."/>
            <person name="Boedeker C."/>
            <person name="Pinto D."/>
            <person name="Vollmers J."/>
            <person name="Rivas-Marin E."/>
            <person name="Kohn T."/>
            <person name="Peeters S.H."/>
            <person name="Heuer A."/>
            <person name="Rast P."/>
            <person name="Oberbeckmann S."/>
            <person name="Bunk B."/>
            <person name="Jeske O."/>
            <person name="Meyerdierks A."/>
            <person name="Storesund J.E."/>
            <person name="Kallscheuer N."/>
            <person name="Luecker S."/>
            <person name="Lage O.M."/>
            <person name="Pohl T."/>
            <person name="Merkel B.J."/>
            <person name="Hornburger P."/>
            <person name="Mueller R.-W."/>
            <person name="Bruemmer F."/>
            <person name="Labrenz M."/>
            <person name="Spormann A.M."/>
            <person name="Op den Camp H."/>
            <person name="Overmann J."/>
            <person name="Amann R."/>
            <person name="Jetten M.S.M."/>
            <person name="Mascher T."/>
            <person name="Medema M.H."/>
            <person name="Devos D.P."/>
            <person name="Kaster A.-K."/>
            <person name="Ovreas L."/>
            <person name="Rohde M."/>
            <person name="Galperin M.Y."/>
            <person name="Jogler C."/>
        </authorList>
    </citation>
    <scope>NUCLEOTIDE SEQUENCE [LARGE SCALE GENOMIC DNA]</scope>
    <source>
        <strain evidence="3 4">Mal52</strain>
    </source>
</reference>
<dbReference type="Gene3D" id="3.40.710.10">
    <property type="entry name" value="DD-peptidase/beta-lactamase superfamily"/>
    <property type="match status" value="1"/>
</dbReference>
<dbReference type="GO" id="GO:0016787">
    <property type="term" value="F:hydrolase activity"/>
    <property type="evidence" value="ECO:0007669"/>
    <property type="project" value="UniProtKB-KW"/>
</dbReference>
<gene>
    <name evidence="3" type="primary">pbpE</name>
    <name evidence="3" type="ORF">Mal52_43190</name>
</gene>
<dbReference type="InterPro" id="IPR012338">
    <property type="entry name" value="Beta-lactam/transpept-like"/>
</dbReference>
<dbReference type="Pfam" id="PF00144">
    <property type="entry name" value="Beta-lactamase"/>
    <property type="match status" value="1"/>
</dbReference>
<dbReference type="PANTHER" id="PTHR43283">
    <property type="entry name" value="BETA-LACTAMASE-RELATED"/>
    <property type="match status" value="1"/>
</dbReference>
<dbReference type="InterPro" id="IPR050789">
    <property type="entry name" value="Diverse_Enzym_Activities"/>
</dbReference>
<dbReference type="KEGG" id="sdyn:Mal52_43190"/>
<proteinExistence type="predicted"/>
<dbReference type="AlphaFoldDB" id="A0A517ZTQ0"/>
<evidence type="ECO:0000313" key="4">
    <source>
        <dbReference type="Proteomes" id="UP000319383"/>
    </source>
</evidence>
<organism evidence="3 4">
    <name type="scientific">Symmachiella dynata</name>
    <dbReference type="NCBI Taxonomy" id="2527995"/>
    <lineage>
        <taxon>Bacteria</taxon>
        <taxon>Pseudomonadati</taxon>
        <taxon>Planctomycetota</taxon>
        <taxon>Planctomycetia</taxon>
        <taxon>Planctomycetales</taxon>
        <taxon>Planctomycetaceae</taxon>
        <taxon>Symmachiella</taxon>
    </lineage>
</organism>
<dbReference type="InterPro" id="IPR001466">
    <property type="entry name" value="Beta-lactam-related"/>
</dbReference>
<accession>A0A517ZTQ0</accession>
<evidence type="ECO:0000256" key="1">
    <source>
        <dbReference type="ARBA" id="ARBA00022801"/>
    </source>
</evidence>
<sequence>MFAIDTPQNIGLDPARWQHVLGLVRSWTEADQVPAAGIMILRNGKTTGSHLFGRQTCDADSPPIREDAIFLIASITKPIVGMAALLLVERGEFVLDDRVKNIVPEFGNNGKHGVTIRHLLTHTSGLPDMLPNNTELRTAQAPLSAFVEETCRQPLAFRPGRGVQYQSMGFCMLGEIIRRVTGQSCAEFLQNEIFAPLGMHDTALGAPDDWYAGENPTVNRIAELRIPEAQVGSNWHWNTRYWRQLGAPWGGLLTTPTDLACLAQFLLNRGRGEDEPLLSPATISAATRNQFLAMRDVPELERRSRPWGLGWRLHWPGDSRNFGDFLGPHNYGHWGATGSLLWIDPTWQTAAIMLTTQPQEPRGKYLARFSNAAVASLTAPLGD</sequence>
<keyword evidence="4" id="KW-1185">Reference proteome</keyword>
<dbReference type="Proteomes" id="UP000319383">
    <property type="component" value="Chromosome"/>
</dbReference>